<protein>
    <submittedName>
        <fullName evidence="2">Uncharacterized protein</fullName>
    </submittedName>
</protein>
<comment type="caution">
    <text evidence="2">The sequence shown here is derived from an EMBL/GenBank/DDBJ whole genome shotgun (WGS) entry which is preliminary data.</text>
</comment>
<name>A0AAV7VAK4_PLEWA</name>
<dbReference type="Proteomes" id="UP001066276">
    <property type="component" value="Chromosome 2_1"/>
</dbReference>
<evidence type="ECO:0000256" key="1">
    <source>
        <dbReference type="SAM" id="MobiDB-lite"/>
    </source>
</evidence>
<feature type="compositionally biased region" description="Basic and acidic residues" evidence="1">
    <location>
        <begin position="15"/>
        <end position="43"/>
    </location>
</feature>
<reference evidence="2" key="1">
    <citation type="journal article" date="2022" name="bioRxiv">
        <title>Sequencing and chromosome-scale assembly of the giantPleurodeles waltlgenome.</title>
        <authorList>
            <person name="Brown T."/>
            <person name="Elewa A."/>
            <person name="Iarovenko S."/>
            <person name="Subramanian E."/>
            <person name="Araus A.J."/>
            <person name="Petzold A."/>
            <person name="Susuki M."/>
            <person name="Suzuki K.-i.T."/>
            <person name="Hayashi T."/>
            <person name="Toyoda A."/>
            <person name="Oliveira C."/>
            <person name="Osipova E."/>
            <person name="Leigh N.D."/>
            <person name="Simon A."/>
            <person name="Yun M.H."/>
        </authorList>
    </citation>
    <scope>NUCLEOTIDE SEQUENCE</scope>
    <source>
        <strain evidence="2">20211129_DDA</strain>
        <tissue evidence="2">Liver</tissue>
    </source>
</reference>
<dbReference type="EMBL" id="JANPWB010000003">
    <property type="protein sequence ID" value="KAJ1197183.1"/>
    <property type="molecule type" value="Genomic_DNA"/>
</dbReference>
<accession>A0AAV7VAK4</accession>
<proteinExistence type="predicted"/>
<keyword evidence="3" id="KW-1185">Reference proteome</keyword>
<dbReference type="AlphaFoldDB" id="A0AAV7VAK4"/>
<organism evidence="2 3">
    <name type="scientific">Pleurodeles waltl</name>
    <name type="common">Iberian ribbed newt</name>
    <dbReference type="NCBI Taxonomy" id="8319"/>
    <lineage>
        <taxon>Eukaryota</taxon>
        <taxon>Metazoa</taxon>
        <taxon>Chordata</taxon>
        <taxon>Craniata</taxon>
        <taxon>Vertebrata</taxon>
        <taxon>Euteleostomi</taxon>
        <taxon>Amphibia</taxon>
        <taxon>Batrachia</taxon>
        <taxon>Caudata</taxon>
        <taxon>Salamandroidea</taxon>
        <taxon>Salamandridae</taxon>
        <taxon>Pleurodelinae</taxon>
        <taxon>Pleurodeles</taxon>
    </lineage>
</organism>
<feature type="region of interest" description="Disordered" evidence="1">
    <location>
        <begin position="1"/>
        <end position="47"/>
    </location>
</feature>
<sequence length="77" mass="8460">MRGLGEVGPQGVQQRENEANRTVRRRGEEGGDRRGRSGGEKAGQRYGVEMARMAERGATCLQKQGQRLLPVTAPRLP</sequence>
<evidence type="ECO:0000313" key="3">
    <source>
        <dbReference type="Proteomes" id="UP001066276"/>
    </source>
</evidence>
<gene>
    <name evidence="2" type="ORF">NDU88_001045</name>
</gene>
<evidence type="ECO:0000313" key="2">
    <source>
        <dbReference type="EMBL" id="KAJ1197183.1"/>
    </source>
</evidence>